<evidence type="ECO:0000256" key="8">
    <source>
        <dbReference type="HAMAP-Rule" id="MF_01895"/>
    </source>
</evidence>
<dbReference type="GO" id="GO:0003723">
    <property type="term" value="F:RNA binding"/>
    <property type="evidence" value="ECO:0007669"/>
    <property type="project" value="UniProtKB-UniRule"/>
</dbReference>
<dbReference type="Pfam" id="PF17876">
    <property type="entry name" value="CSD2"/>
    <property type="match status" value="1"/>
</dbReference>
<dbReference type="STRING" id="642492.Clole_2826"/>
<evidence type="ECO:0000256" key="2">
    <source>
        <dbReference type="ARBA" id="ARBA00004496"/>
    </source>
</evidence>
<evidence type="ECO:0000313" key="11">
    <source>
        <dbReference type="Proteomes" id="UP000008467"/>
    </source>
</evidence>
<evidence type="ECO:0000256" key="7">
    <source>
        <dbReference type="ARBA" id="ARBA00022884"/>
    </source>
</evidence>
<keyword evidence="6 8" id="KW-0269">Exonuclease</keyword>
<dbReference type="NCBIfam" id="TIGR00358">
    <property type="entry name" value="3_prime_RNase"/>
    <property type="match status" value="1"/>
</dbReference>
<dbReference type="GO" id="GO:0008859">
    <property type="term" value="F:exoribonuclease II activity"/>
    <property type="evidence" value="ECO:0007669"/>
    <property type="project" value="UniProtKB-UniRule"/>
</dbReference>
<comment type="subcellular location">
    <subcellularLocation>
        <location evidence="2 8">Cytoplasm</location>
    </subcellularLocation>
</comment>
<dbReference type="GO" id="GO:0006402">
    <property type="term" value="P:mRNA catabolic process"/>
    <property type="evidence" value="ECO:0007669"/>
    <property type="project" value="TreeGrafter"/>
</dbReference>
<dbReference type="InterPro" id="IPR011805">
    <property type="entry name" value="RNase_R"/>
</dbReference>
<accession>F2JKY4</accession>
<dbReference type="SUPFAM" id="SSF50249">
    <property type="entry name" value="Nucleic acid-binding proteins"/>
    <property type="match status" value="4"/>
</dbReference>
<dbReference type="InterPro" id="IPR003029">
    <property type="entry name" value="S1_domain"/>
</dbReference>
<dbReference type="InterPro" id="IPR013223">
    <property type="entry name" value="RNase_B_OB_dom"/>
</dbReference>
<sequence>MREEMNRTAERKQVILEMMKNPNYVPMKIKEIIMVLQIPPSDRPELEEIIGELIAEGKIIRTKRGKFAVPQTYNLVAGTFQGHPKGFGFLILDEEEKDIFIPASGVNGAMHKDRVMCRITRPATAEKRAEAEVIEILTRGPESLVGTYEESQNFGFVVPDDQKYTRDIFIPKKFSKGAVTGHKVLVKITDWAEERRNPEGQVISILGHINDPGVDILSIIYQYDLPREFPEDVMKEIENIPSEVADKDKKGRTDLRAIQMVTIDGEDAKDLDDAISIEKLENGNYRLGVHIADVTHYVKEHSPLDKEAYERGTSIYLVDRVIPMIPHKLSNGICSLNAHVDRLALTCMMVIDKNGNVQSHEIMETLINIDERMTYTNVKKILLDEDEDVKERYKDLIPMFKTMEELADVLRKKRMKRGAIDFDFPETKVILDKEGVPLEMKPYDRNVATRIIEEFMLVCNETIAEDYFWQEKPFVYRSHEDPDPEKILALTEFINNFGYQIKGNTTKIHPKDMQKVLAEIEGKPEESIISHLLLRSMKQARYTAECNGHFGLAAKYYCHFTSPIRRYPDLQIHRIIKYNLHNELKGKKEAKLLERMPEVSKQCSLRERRADEAERETIKLKKVEYMEQFIGKMFEGAITGTTSWGCYVELPNTVEGLVHVTEMADDYYIFDEEGHRWIGEHSKQIYRLGDKVHVQVIKTDLMTRTIDFRFVSEEEFYKDQGSLVTVKDEADNE</sequence>
<dbReference type="Gene3D" id="2.40.50.140">
    <property type="entry name" value="Nucleic acid-binding proteins"/>
    <property type="match status" value="3"/>
</dbReference>
<dbReference type="SMART" id="SM00955">
    <property type="entry name" value="RNB"/>
    <property type="match status" value="1"/>
</dbReference>
<dbReference type="PANTHER" id="PTHR23355">
    <property type="entry name" value="RIBONUCLEASE"/>
    <property type="match status" value="1"/>
</dbReference>
<dbReference type="InterPro" id="IPR050180">
    <property type="entry name" value="RNR_Ribonuclease"/>
</dbReference>
<evidence type="ECO:0000259" key="9">
    <source>
        <dbReference type="PROSITE" id="PS50126"/>
    </source>
</evidence>
<keyword evidence="11" id="KW-1185">Reference proteome</keyword>
<dbReference type="SMART" id="SM00316">
    <property type="entry name" value="S1"/>
    <property type="match status" value="1"/>
</dbReference>
<dbReference type="HOGENOM" id="CLU_002333_4_1_9"/>
<dbReference type="InterPro" id="IPR004476">
    <property type="entry name" value="RNase_II/RNase_R"/>
</dbReference>
<keyword evidence="7 8" id="KW-0694">RNA-binding</keyword>
<dbReference type="InterPro" id="IPR001900">
    <property type="entry name" value="RNase_II/R"/>
</dbReference>
<dbReference type="EC" id="3.1.13.1" evidence="8"/>
<dbReference type="eggNOG" id="COG0557">
    <property type="taxonomic scope" value="Bacteria"/>
</dbReference>
<keyword evidence="4 8" id="KW-0540">Nuclease</keyword>
<keyword evidence="5 8" id="KW-0378">Hydrolase</keyword>
<dbReference type="SMART" id="SM00357">
    <property type="entry name" value="CSP"/>
    <property type="match status" value="2"/>
</dbReference>
<dbReference type="PANTHER" id="PTHR23355:SF9">
    <property type="entry name" value="DIS3-LIKE EXONUCLEASE 2"/>
    <property type="match status" value="1"/>
</dbReference>
<dbReference type="InterPro" id="IPR011129">
    <property type="entry name" value="CSD"/>
</dbReference>
<dbReference type="CDD" id="cd04471">
    <property type="entry name" value="S1_RNase_R"/>
    <property type="match status" value="1"/>
</dbReference>
<dbReference type="GO" id="GO:0005829">
    <property type="term" value="C:cytosol"/>
    <property type="evidence" value="ECO:0007669"/>
    <property type="project" value="TreeGrafter"/>
</dbReference>
<evidence type="ECO:0000256" key="5">
    <source>
        <dbReference type="ARBA" id="ARBA00022801"/>
    </source>
</evidence>
<dbReference type="NCBIfam" id="TIGR02063">
    <property type="entry name" value="RNase_R"/>
    <property type="match status" value="1"/>
</dbReference>
<feature type="domain" description="S1 motif" evidence="9">
    <location>
        <begin position="631"/>
        <end position="711"/>
    </location>
</feature>
<organism evidence="10 11">
    <name type="scientific">Cellulosilyticum lentocellum (strain ATCC 49066 / DSM 5427 / NCIMB 11756 / RHM5)</name>
    <name type="common">Clostridium lentocellum</name>
    <dbReference type="NCBI Taxonomy" id="642492"/>
    <lineage>
        <taxon>Bacteria</taxon>
        <taxon>Bacillati</taxon>
        <taxon>Bacillota</taxon>
        <taxon>Clostridia</taxon>
        <taxon>Lachnospirales</taxon>
        <taxon>Cellulosilyticaceae</taxon>
        <taxon>Cellulosilyticum</taxon>
    </lineage>
</organism>
<evidence type="ECO:0000256" key="6">
    <source>
        <dbReference type="ARBA" id="ARBA00022839"/>
    </source>
</evidence>
<dbReference type="HAMAP" id="MF_01895">
    <property type="entry name" value="RNase_R"/>
    <property type="match status" value="1"/>
</dbReference>
<dbReference type="InterPro" id="IPR012340">
    <property type="entry name" value="NA-bd_OB-fold"/>
</dbReference>
<evidence type="ECO:0000256" key="3">
    <source>
        <dbReference type="ARBA" id="ARBA00022490"/>
    </source>
</evidence>
<comment type="similarity">
    <text evidence="8">Belongs to the RNR ribonuclease family. RNase R subfamily.</text>
</comment>
<evidence type="ECO:0000313" key="10">
    <source>
        <dbReference type="EMBL" id="ADZ84525.1"/>
    </source>
</evidence>
<dbReference type="RefSeq" id="WP_013657806.1">
    <property type="nucleotide sequence ID" value="NC_015275.1"/>
</dbReference>
<reference evidence="10 11" key="1">
    <citation type="journal article" date="2011" name="J. Bacteriol.">
        <title>Complete genome sequence of the cellulose-degrading bacterium Cellulosilyticum lentocellum.</title>
        <authorList>
            <consortium name="US DOE Joint Genome Institute"/>
            <person name="Miller D.A."/>
            <person name="Suen G."/>
            <person name="Bruce D."/>
            <person name="Copeland A."/>
            <person name="Cheng J.F."/>
            <person name="Detter C."/>
            <person name="Goodwin L.A."/>
            <person name="Han C.S."/>
            <person name="Hauser L.J."/>
            <person name="Land M.L."/>
            <person name="Lapidus A."/>
            <person name="Lucas S."/>
            <person name="Meincke L."/>
            <person name="Pitluck S."/>
            <person name="Tapia R."/>
            <person name="Teshima H."/>
            <person name="Woyke T."/>
            <person name="Fox B.G."/>
            <person name="Angert E.R."/>
            <person name="Currie C.R."/>
        </authorList>
    </citation>
    <scope>NUCLEOTIDE SEQUENCE [LARGE SCALE GENOMIC DNA]</scope>
    <source>
        <strain evidence="11">ATCC 49066 / DSM 5427 / NCIMB 11756 / RHM5</strain>
    </source>
</reference>
<comment type="catalytic activity">
    <reaction evidence="1 8">
        <text>Exonucleolytic cleavage in the 3'- to 5'-direction to yield nucleoside 5'-phosphates.</text>
        <dbReference type="EC" id="3.1.13.1"/>
    </reaction>
</comment>
<protein>
    <recommendedName>
        <fullName evidence="8">Ribonuclease R</fullName>
        <shortName evidence="8">RNase R</shortName>
        <ecNumber evidence="8">3.1.13.1</ecNumber>
    </recommendedName>
</protein>
<dbReference type="Pfam" id="PF00575">
    <property type="entry name" value="S1"/>
    <property type="match status" value="1"/>
</dbReference>
<dbReference type="InterPro" id="IPR040476">
    <property type="entry name" value="CSD2"/>
</dbReference>
<proteinExistence type="inferred from homology"/>
<dbReference type="EMBL" id="CP002582">
    <property type="protein sequence ID" value="ADZ84525.1"/>
    <property type="molecule type" value="Genomic_DNA"/>
</dbReference>
<dbReference type="AlphaFoldDB" id="F2JKY4"/>
<dbReference type="Proteomes" id="UP000008467">
    <property type="component" value="Chromosome"/>
</dbReference>
<dbReference type="KEGG" id="cle:Clole_2826"/>
<dbReference type="Pfam" id="PF00773">
    <property type="entry name" value="RNB"/>
    <property type="match status" value="1"/>
</dbReference>
<evidence type="ECO:0000256" key="4">
    <source>
        <dbReference type="ARBA" id="ARBA00022722"/>
    </source>
</evidence>
<name>F2JKY4_CELLD</name>
<dbReference type="Pfam" id="PF08206">
    <property type="entry name" value="OB_RNB"/>
    <property type="match status" value="1"/>
</dbReference>
<evidence type="ECO:0000256" key="1">
    <source>
        <dbReference type="ARBA" id="ARBA00001849"/>
    </source>
</evidence>
<dbReference type="PROSITE" id="PS50126">
    <property type="entry name" value="S1"/>
    <property type="match status" value="1"/>
</dbReference>
<comment type="function">
    <text evidence="8">3'-5' exoribonuclease that releases 5'-nucleoside monophosphates and is involved in maturation of structured RNAs.</text>
</comment>
<gene>
    <name evidence="8" type="primary">rnr</name>
    <name evidence="10" type="ordered locus">Clole_2826</name>
</gene>
<keyword evidence="3 8" id="KW-0963">Cytoplasm</keyword>
<dbReference type="FunFam" id="2.40.50.140:FF:000219">
    <property type="entry name" value="Ribonuclease R"/>
    <property type="match status" value="1"/>
</dbReference>